<sequence>VIRDILEIVRKGGEVKKTEIVYGANLNFERTSKILKWLIEGGFIELNADKYKITEKGEDIFREIEKVATLFKS</sequence>
<feature type="non-terminal residue" evidence="2">
    <location>
        <position position="1"/>
    </location>
</feature>
<dbReference type="InterPro" id="IPR038723">
    <property type="entry name" value="ArnR1-like_HTH"/>
</dbReference>
<proteinExistence type="predicted"/>
<dbReference type="InterPro" id="IPR036390">
    <property type="entry name" value="WH_DNA-bd_sf"/>
</dbReference>
<accession>X1LNN8</accession>
<reference evidence="2" key="1">
    <citation type="journal article" date="2014" name="Front. Microbiol.">
        <title>High frequency of phylogenetically diverse reductive dehalogenase-homologous genes in deep subseafloor sedimentary metagenomes.</title>
        <authorList>
            <person name="Kawai M."/>
            <person name="Futagami T."/>
            <person name="Toyoda A."/>
            <person name="Takaki Y."/>
            <person name="Nishi S."/>
            <person name="Hori S."/>
            <person name="Arai W."/>
            <person name="Tsubouchi T."/>
            <person name="Morono Y."/>
            <person name="Uchiyama I."/>
            <person name="Ito T."/>
            <person name="Fujiyama A."/>
            <person name="Inagaki F."/>
            <person name="Takami H."/>
        </authorList>
    </citation>
    <scope>NUCLEOTIDE SEQUENCE</scope>
    <source>
        <strain evidence="2">Expedition CK06-06</strain>
    </source>
</reference>
<comment type="caution">
    <text evidence="2">The sequence shown here is derived from an EMBL/GenBank/DDBJ whole genome shotgun (WGS) entry which is preliminary data.</text>
</comment>
<evidence type="ECO:0000259" key="1">
    <source>
        <dbReference type="Pfam" id="PF14947"/>
    </source>
</evidence>
<gene>
    <name evidence="2" type="ORF">S06H3_21206</name>
</gene>
<feature type="domain" description="ArnR1-like winged helix-turn-helix" evidence="1">
    <location>
        <begin position="1"/>
        <end position="70"/>
    </location>
</feature>
<protein>
    <recommendedName>
        <fullName evidence="1">ArnR1-like winged helix-turn-helix domain-containing protein</fullName>
    </recommendedName>
</protein>
<dbReference type="EMBL" id="BARV01011102">
    <property type="protein sequence ID" value="GAI03980.1"/>
    <property type="molecule type" value="Genomic_DNA"/>
</dbReference>
<evidence type="ECO:0000313" key="2">
    <source>
        <dbReference type="EMBL" id="GAI03980.1"/>
    </source>
</evidence>
<dbReference type="SUPFAM" id="SSF46785">
    <property type="entry name" value="Winged helix' DNA-binding domain"/>
    <property type="match status" value="1"/>
</dbReference>
<name>X1LNN8_9ZZZZ</name>
<organism evidence="2">
    <name type="scientific">marine sediment metagenome</name>
    <dbReference type="NCBI Taxonomy" id="412755"/>
    <lineage>
        <taxon>unclassified sequences</taxon>
        <taxon>metagenomes</taxon>
        <taxon>ecological metagenomes</taxon>
    </lineage>
</organism>
<dbReference type="Gene3D" id="1.10.10.10">
    <property type="entry name" value="Winged helix-like DNA-binding domain superfamily/Winged helix DNA-binding domain"/>
    <property type="match status" value="1"/>
</dbReference>
<dbReference type="AlphaFoldDB" id="X1LNN8"/>
<dbReference type="InterPro" id="IPR036388">
    <property type="entry name" value="WH-like_DNA-bd_sf"/>
</dbReference>
<dbReference type="Pfam" id="PF14947">
    <property type="entry name" value="HTH_45"/>
    <property type="match status" value="1"/>
</dbReference>